<dbReference type="Pfam" id="PF05638">
    <property type="entry name" value="T6SS_HCP"/>
    <property type="match status" value="1"/>
</dbReference>
<dbReference type="InterPro" id="IPR008514">
    <property type="entry name" value="T6SS_Hcp"/>
</dbReference>
<dbReference type="Proteomes" id="UP001226867">
    <property type="component" value="Unassembled WGS sequence"/>
</dbReference>
<gene>
    <name evidence="2" type="ORF">J2W36_003309</name>
</gene>
<reference evidence="2 3" key="1">
    <citation type="submission" date="2023-07" db="EMBL/GenBank/DDBJ databases">
        <title>Sorghum-associated microbial communities from plants grown in Nebraska, USA.</title>
        <authorList>
            <person name="Schachtman D."/>
        </authorList>
    </citation>
    <scope>NUCLEOTIDE SEQUENCE [LARGE SCALE GENOMIC DNA]</scope>
    <source>
        <strain evidence="2 3">DS1607</strain>
    </source>
</reference>
<evidence type="ECO:0000313" key="3">
    <source>
        <dbReference type="Proteomes" id="UP001226867"/>
    </source>
</evidence>
<dbReference type="Gene3D" id="2.30.110.20">
    <property type="entry name" value="Hcp1-like"/>
    <property type="match status" value="1"/>
</dbReference>
<dbReference type="InterPro" id="IPR036624">
    <property type="entry name" value="Hcp1-lik_sf"/>
</dbReference>
<feature type="compositionally biased region" description="Basic and acidic residues" evidence="1">
    <location>
        <begin position="162"/>
        <end position="171"/>
    </location>
</feature>
<proteinExistence type="predicted"/>
<feature type="region of interest" description="Disordered" evidence="1">
    <location>
        <begin position="152"/>
        <end position="171"/>
    </location>
</feature>
<dbReference type="SUPFAM" id="SSF141452">
    <property type="entry name" value="Hcp1-like"/>
    <property type="match status" value="1"/>
</dbReference>
<comment type="caution">
    <text evidence="2">The sequence shown here is derived from an EMBL/GenBank/DDBJ whole genome shotgun (WGS) entry which is preliminary data.</text>
</comment>
<evidence type="ECO:0000256" key="1">
    <source>
        <dbReference type="SAM" id="MobiDB-lite"/>
    </source>
</evidence>
<protein>
    <submittedName>
        <fullName evidence="2">Type VI protein secretion system component Hcp</fullName>
    </submittedName>
</protein>
<organism evidence="2 3">
    <name type="scientific">Variovorax ginsengisoli</name>
    <dbReference type="NCBI Taxonomy" id="363844"/>
    <lineage>
        <taxon>Bacteria</taxon>
        <taxon>Pseudomonadati</taxon>
        <taxon>Pseudomonadota</taxon>
        <taxon>Betaproteobacteria</taxon>
        <taxon>Burkholderiales</taxon>
        <taxon>Comamonadaceae</taxon>
        <taxon>Variovorax</taxon>
    </lineage>
</organism>
<sequence length="171" mass="18882">MAVSLMLLEIKGAPGEAQVAGYRDHIVVESFSWSVDAKTEEKATDDPVTKIDAKAMRIKKEFDRSSTVLREMMREDKPFTATLRFIDPASRGSVDKIDAVLEIRMLGCHIDRISMSAEDKGKSVSLSEDLTISYTTSATLSYRSYDPIKKVRGRATTAEVPTSEKEAGKTA</sequence>
<dbReference type="EMBL" id="JAUSRO010000010">
    <property type="protein sequence ID" value="MDP9901043.1"/>
    <property type="molecule type" value="Genomic_DNA"/>
</dbReference>
<dbReference type="RefSeq" id="WP_307690832.1">
    <property type="nucleotide sequence ID" value="NZ_JAUSRO010000010.1"/>
</dbReference>
<keyword evidence="3" id="KW-1185">Reference proteome</keyword>
<accession>A0ABT9S9K7</accession>
<evidence type="ECO:0000313" key="2">
    <source>
        <dbReference type="EMBL" id="MDP9901043.1"/>
    </source>
</evidence>
<name>A0ABT9S9K7_9BURK</name>